<accession>A0AC61S7U6</accession>
<dbReference type="EMBL" id="SSTG01000007">
    <property type="protein sequence ID" value="THG54939.1"/>
    <property type="molecule type" value="Genomic_DNA"/>
</dbReference>
<gene>
    <name evidence="1" type="ORF">E5990_01305</name>
</gene>
<name>A0AC61S7U6_9BACT</name>
<comment type="caution">
    <text evidence="1">The sequence shown here is derived from an EMBL/GenBank/DDBJ whole genome shotgun (WGS) entry which is preliminary data.</text>
</comment>
<organism evidence="1 2">
    <name type="scientific">Muribaculum caecicola</name>
    <dbReference type="NCBI Taxonomy" id="3038144"/>
    <lineage>
        <taxon>Bacteria</taxon>
        <taxon>Pseudomonadati</taxon>
        <taxon>Bacteroidota</taxon>
        <taxon>Bacteroidia</taxon>
        <taxon>Bacteroidales</taxon>
        <taxon>Muribaculaceae</taxon>
        <taxon>Muribaculum</taxon>
    </lineage>
</organism>
<proteinExistence type="predicted"/>
<protein>
    <submittedName>
        <fullName evidence="1">PASTA domain-containing protein</fullName>
    </submittedName>
</protein>
<evidence type="ECO:0000313" key="2">
    <source>
        <dbReference type="Proteomes" id="UP000305401"/>
    </source>
</evidence>
<evidence type="ECO:0000313" key="1">
    <source>
        <dbReference type="EMBL" id="THG54939.1"/>
    </source>
</evidence>
<sequence length="694" mass="76693">MKKENRTHILLRYLWVIAGIMLIVAGVVYKAFDNTILHAKEWNQKALEELSRVQVIKPERGNILASNGSILATNLTFYNVRIDFRSERFLESQYLLAIDSLADSMARYFPIRDAGGWKKRLKKPLDKPKNKRPRAFKLIGNISYAQYEHLRTFPFLKIKNPNKNGLTREAVMRRVNPYGAMARRSIGGVGIDSVNGETHGISGLERALDTLLYGIPGIAKKIPLTKDIVNWTDVPPTPGYNITTTIDINIQDIVENELNNVLTYCDAEWGVAVLMEVSTGNIRAISNLEKSPSGRNGEYIEGMNRAVLGFEPGSVVKTLSMLIALEDGIVTDVNRVISTGRSFPYAGGRPITDSHSCPSMTVKEVIERSSNIGMAKIITSRYGDHPGQFYSRVKKLGFLDPMNTGIAGERPPRFDSVPDNRGGRIALSRMSYGYTTEIPPLYTLSIYNAIANDGKYVRPRLVSRLTSETTDTVLPVSYIGSGTACSPKNASLLRMMLTNVVWGEHGTGKLLRNDKVRIAGKTGTCYIIENRGYNTSKKRLAFCGFFPADNPKYSCIVLTCHPRQNAFGAASTSGTVLKNIALKMYSRGMLDNNPELRPDPEQPQQPPVMFASTHQRVDYLRQGFNIGHVKHFAPAKASRTVPSLKGCSLRDAINHMESLGIDVTFSGSGYVTSQSIPPGTTPAAGARIHLTLNN</sequence>
<reference evidence="1" key="1">
    <citation type="submission" date="2019-04" db="EMBL/GenBank/DDBJ databases">
        <title>Microbes associate with the intestines of laboratory mice.</title>
        <authorList>
            <person name="Navarre W."/>
            <person name="Wong E."/>
            <person name="Huang K.C."/>
            <person name="Tropini C."/>
            <person name="Ng K."/>
            <person name="Yu B."/>
        </authorList>
    </citation>
    <scope>NUCLEOTIDE SEQUENCE</scope>
    <source>
        <strain evidence="1">NM86_A22</strain>
    </source>
</reference>
<dbReference type="Proteomes" id="UP000305401">
    <property type="component" value="Unassembled WGS sequence"/>
</dbReference>
<keyword evidence="2" id="KW-1185">Reference proteome</keyword>